<sequence length="107" mass="11345">MAFHALIAVSLAAIAPVPAETCVAAPAAGYAGIGTTGWYINNDPVTIAGRKFTKYGLPRVLSKGDVVPFKSYQGGHFYAEPGTPQPEVIYLLVRLADCEFQPYAVEG</sequence>
<proteinExistence type="predicted"/>
<comment type="caution">
    <text evidence="2">The sequence shown here is derived from an EMBL/GenBank/DDBJ whole genome shotgun (WGS) entry which is preliminary data.</text>
</comment>
<dbReference type="EMBL" id="JBHTJG010000002">
    <property type="protein sequence ID" value="MFD0946071.1"/>
    <property type="molecule type" value="Genomic_DNA"/>
</dbReference>
<keyword evidence="3" id="KW-1185">Reference proteome</keyword>
<name>A0ABW3H8S9_9SPHN</name>
<feature type="chain" id="PRO_5045182333" evidence="1">
    <location>
        <begin position="20"/>
        <end position="107"/>
    </location>
</feature>
<evidence type="ECO:0000313" key="3">
    <source>
        <dbReference type="Proteomes" id="UP001596977"/>
    </source>
</evidence>
<gene>
    <name evidence="2" type="ORF">ACFQ1E_06960</name>
</gene>
<feature type="signal peptide" evidence="1">
    <location>
        <begin position="1"/>
        <end position="19"/>
    </location>
</feature>
<protein>
    <submittedName>
        <fullName evidence="2">Uncharacterized protein</fullName>
    </submittedName>
</protein>
<organism evidence="2 3">
    <name type="scientific">Sphingomonas canadensis</name>
    <dbReference type="NCBI Taxonomy" id="1219257"/>
    <lineage>
        <taxon>Bacteria</taxon>
        <taxon>Pseudomonadati</taxon>
        <taxon>Pseudomonadota</taxon>
        <taxon>Alphaproteobacteria</taxon>
        <taxon>Sphingomonadales</taxon>
        <taxon>Sphingomonadaceae</taxon>
        <taxon>Sphingomonas</taxon>
    </lineage>
</organism>
<evidence type="ECO:0000313" key="2">
    <source>
        <dbReference type="EMBL" id="MFD0946071.1"/>
    </source>
</evidence>
<accession>A0ABW3H8S9</accession>
<reference evidence="3" key="1">
    <citation type="journal article" date="2019" name="Int. J. Syst. Evol. Microbiol.">
        <title>The Global Catalogue of Microorganisms (GCM) 10K type strain sequencing project: providing services to taxonomists for standard genome sequencing and annotation.</title>
        <authorList>
            <consortium name="The Broad Institute Genomics Platform"/>
            <consortium name="The Broad Institute Genome Sequencing Center for Infectious Disease"/>
            <person name="Wu L."/>
            <person name="Ma J."/>
        </authorList>
    </citation>
    <scope>NUCLEOTIDE SEQUENCE [LARGE SCALE GENOMIC DNA]</scope>
    <source>
        <strain evidence="3">CCUG 62982</strain>
    </source>
</reference>
<keyword evidence="1" id="KW-0732">Signal</keyword>
<dbReference type="RefSeq" id="WP_264943137.1">
    <property type="nucleotide sequence ID" value="NZ_JAPDRA010000002.1"/>
</dbReference>
<evidence type="ECO:0000256" key="1">
    <source>
        <dbReference type="SAM" id="SignalP"/>
    </source>
</evidence>
<dbReference type="Proteomes" id="UP001596977">
    <property type="component" value="Unassembled WGS sequence"/>
</dbReference>